<dbReference type="Proteomes" id="UP000237718">
    <property type="component" value="Unassembled WGS sequence"/>
</dbReference>
<dbReference type="OrthoDB" id="5769663at2"/>
<comment type="caution">
    <text evidence="1">The sequence shown here is derived from an EMBL/GenBank/DDBJ whole genome shotgun (WGS) entry which is preliminary data.</text>
</comment>
<accession>A0A2T1AMI3</accession>
<reference evidence="1 2" key="1">
    <citation type="submission" date="2018-03" db="EMBL/GenBank/DDBJ databases">
        <title>Genomic Encyclopedia of Archaeal and Bacterial Type Strains, Phase II (KMG-II): from individual species to whole genera.</title>
        <authorList>
            <person name="Goeker M."/>
        </authorList>
    </citation>
    <scope>NUCLEOTIDE SEQUENCE [LARGE SCALE GENOMIC DNA]</scope>
    <source>
        <strain evidence="1 2">DSM 25328</strain>
    </source>
</reference>
<name>A0A2T1AMI3_TRISK</name>
<protein>
    <submittedName>
        <fullName evidence="1">Uncharacterized protein</fullName>
    </submittedName>
</protein>
<sequence length="124" mass="13923">MDYSPDDWVILNVSFATRDRAFTQLRVLGGWRGGYLSGDAWRINSGIQAVHADDVEYRFLGRSGSVYLCPRDGYRMSRIMASGLAELKRQPTVVDAEILEDRNWLEPGLLEALLSRAADDTAAR</sequence>
<proteinExistence type="predicted"/>
<evidence type="ECO:0000313" key="1">
    <source>
        <dbReference type="EMBL" id="PRZ49528.1"/>
    </source>
</evidence>
<organism evidence="1 2">
    <name type="scientific">Tritonibacter scottomollicae</name>
    <name type="common">Epibacterium scottomollicae</name>
    <dbReference type="NCBI Taxonomy" id="483013"/>
    <lineage>
        <taxon>Bacteria</taxon>
        <taxon>Pseudomonadati</taxon>
        <taxon>Pseudomonadota</taxon>
        <taxon>Alphaproteobacteria</taxon>
        <taxon>Rhodobacterales</taxon>
        <taxon>Paracoccaceae</taxon>
        <taxon>Tritonibacter</taxon>
    </lineage>
</organism>
<dbReference type="EMBL" id="PVUF01000002">
    <property type="protein sequence ID" value="PRZ49528.1"/>
    <property type="molecule type" value="Genomic_DNA"/>
</dbReference>
<dbReference type="RefSeq" id="WP_106162588.1">
    <property type="nucleotide sequence ID" value="NZ_PVUF01000002.1"/>
</dbReference>
<evidence type="ECO:0000313" key="2">
    <source>
        <dbReference type="Proteomes" id="UP000237718"/>
    </source>
</evidence>
<dbReference type="AlphaFoldDB" id="A0A2T1AMI3"/>
<gene>
    <name evidence="1" type="ORF">CLV89_102272</name>
</gene>